<dbReference type="Proteomes" id="UP000250140">
    <property type="component" value="Unassembled WGS sequence"/>
</dbReference>
<evidence type="ECO:0000313" key="3">
    <source>
        <dbReference type="Proteomes" id="UP000250140"/>
    </source>
</evidence>
<dbReference type="EMBL" id="KV748492">
    <property type="protein sequence ID" value="OCL15075.1"/>
    <property type="molecule type" value="Genomic_DNA"/>
</dbReference>
<protein>
    <submittedName>
        <fullName evidence="2">Uncharacterized protein</fullName>
    </submittedName>
</protein>
<keyword evidence="1" id="KW-1133">Transmembrane helix</keyword>
<feature type="non-terminal residue" evidence="2">
    <location>
        <position position="1"/>
    </location>
</feature>
<organism evidence="2 3">
    <name type="scientific">Glonium stellatum</name>
    <dbReference type="NCBI Taxonomy" id="574774"/>
    <lineage>
        <taxon>Eukaryota</taxon>
        <taxon>Fungi</taxon>
        <taxon>Dikarya</taxon>
        <taxon>Ascomycota</taxon>
        <taxon>Pezizomycotina</taxon>
        <taxon>Dothideomycetes</taxon>
        <taxon>Pleosporomycetidae</taxon>
        <taxon>Gloniales</taxon>
        <taxon>Gloniaceae</taxon>
        <taxon>Glonium</taxon>
    </lineage>
</organism>
<evidence type="ECO:0000256" key="1">
    <source>
        <dbReference type="SAM" id="Phobius"/>
    </source>
</evidence>
<keyword evidence="1" id="KW-0472">Membrane</keyword>
<keyword evidence="1" id="KW-0812">Transmembrane</keyword>
<dbReference type="PANTHER" id="PTHR35043">
    <property type="entry name" value="TRANSCRIPTION FACTOR DOMAIN-CONTAINING PROTEIN"/>
    <property type="match status" value="1"/>
</dbReference>
<evidence type="ECO:0000313" key="2">
    <source>
        <dbReference type="EMBL" id="OCL15075.1"/>
    </source>
</evidence>
<proteinExistence type="predicted"/>
<accession>A0A8E2FE15</accession>
<feature type="transmembrane region" description="Helical" evidence="1">
    <location>
        <begin position="306"/>
        <end position="326"/>
    </location>
</feature>
<feature type="transmembrane region" description="Helical" evidence="1">
    <location>
        <begin position="221"/>
        <end position="241"/>
    </location>
</feature>
<feature type="transmembrane region" description="Helical" evidence="1">
    <location>
        <begin position="190"/>
        <end position="214"/>
    </location>
</feature>
<name>A0A8E2FE15_9PEZI</name>
<gene>
    <name evidence="2" type="ORF">AOQ84DRAFT_279719</name>
</gene>
<keyword evidence="3" id="KW-1185">Reference proteome</keyword>
<dbReference type="OrthoDB" id="9451547at2759"/>
<sequence length="352" mass="39866">THADADMGGIVLHPRDWTPFPIDAKQLHYLVMKGYLPYPKISKRAIADKNKSDGLVRLITLGQTLWFTANCVSRSIQHLAITTLELTTIAFIFCTLGTTFCWAHKPADIYRAMILETDASIADILIKAGDVAREPYRNTPLDFVSRKEWSWTLYWNNWINILRMMKIVFRPTVRPIDRFPNDAFPELSHWGLFAFSFFSIGYGAIFLGGWNFVFPTITERLLWRVASVMGLSAIVGCWIADTTVFRIIPAIRAKNAKSKKPRNPETGIQPRRFGAKYVPSKARAIAAKIRNNSPDQDPALTIPLRALIPTTFTAIIYLLARAYILIEDFAGLRALPPSAFDTVDWTKILPHL</sequence>
<dbReference type="AlphaFoldDB" id="A0A8E2FE15"/>
<dbReference type="PANTHER" id="PTHR35043:SF8">
    <property type="entry name" value="DUF4220 DOMAIN-CONTAINING PROTEIN"/>
    <property type="match status" value="1"/>
</dbReference>
<reference evidence="2 3" key="1">
    <citation type="journal article" date="2016" name="Nat. Commun.">
        <title>Ectomycorrhizal ecology is imprinted in the genome of the dominant symbiotic fungus Cenococcum geophilum.</title>
        <authorList>
            <consortium name="DOE Joint Genome Institute"/>
            <person name="Peter M."/>
            <person name="Kohler A."/>
            <person name="Ohm R.A."/>
            <person name="Kuo A."/>
            <person name="Krutzmann J."/>
            <person name="Morin E."/>
            <person name="Arend M."/>
            <person name="Barry K.W."/>
            <person name="Binder M."/>
            <person name="Choi C."/>
            <person name="Clum A."/>
            <person name="Copeland A."/>
            <person name="Grisel N."/>
            <person name="Haridas S."/>
            <person name="Kipfer T."/>
            <person name="LaButti K."/>
            <person name="Lindquist E."/>
            <person name="Lipzen A."/>
            <person name="Maire R."/>
            <person name="Meier B."/>
            <person name="Mihaltcheva S."/>
            <person name="Molinier V."/>
            <person name="Murat C."/>
            <person name="Poggeler S."/>
            <person name="Quandt C.A."/>
            <person name="Sperisen C."/>
            <person name="Tritt A."/>
            <person name="Tisserant E."/>
            <person name="Crous P.W."/>
            <person name="Henrissat B."/>
            <person name="Nehls U."/>
            <person name="Egli S."/>
            <person name="Spatafora J.W."/>
            <person name="Grigoriev I.V."/>
            <person name="Martin F.M."/>
        </authorList>
    </citation>
    <scope>NUCLEOTIDE SEQUENCE [LARGE SCALE GENOMIC DNA]</scope>
    <source>
        <strain evidence="2 3">CBS 207.34</strain>
    </source>
</reference>